<dbReference type="InterPro" id="IPR003439">
    <property type="entry name" value="ABC_transporter-like_ATP-bd"/>
</dbReference>
<dbReference type="InterPro" id="IPR017871">
    <property type="entry name" value="ABC_transporter-like_CS"/>
</dbReference>
<evidence type="ECO:0000256" key="5">
    <source>
        <dbReference type="ARBA" id="ARBA00022737"/>
    </source>
</evidence>
<dbReference type="GO" id="GO:0005743">
    <property type="term" value="C:mitochondrial inner membrane"/>
    <property type="evidence" value="ECO:0007669"/>
    <property type="project" value="TreeGrafter"/>
</dbReference>
<feature type="transmembrane region" description="Helical" evidence="11">
    <location>
        <begin position="313"/>
        <end position="336"/>
    </location>
</feature>
<dbReference type="Gene3D" id="3.40.50.300">
    <property type="entry name" value="P-loop containing nucleotide triphosphate hydrolases"/>
    <property type="match status" value="2"/>
</dbReference>
<feature type="transmembrane region" description="Helical" evidence="11">
    <location>
        <begin position="280"/>
        <end position="301"/>
    </location>
</feature>
<dbReference type="SUPFAM" id="SSF52540">
    <property type="entry name" value="P-loop containing nucleoside triphosphate hydrolases"/>
    <property type="match status" value="2"/>
</dbReference>
<dbReference type="PROSITE" id="PS50893">
    <property type="entry name" value="ABC_TRANSPORTER_2"/>
    <property type="match status" value="2"/>
</dbReference>
<evidence type="ECO:0000256" key="10">
    <source>
        <dbReference type="ARBA" id="ARBA00023180"/>
    </source>
</evidence>
<dbReference type="SMART" id="SM00382">
    <property type="entry name" value="AAA"/>
    <property type="match status" value="2"/>
</dbReference>
<feature type="domain" description="ABC transmembrane type-1" evidence="13">
    <location>
        <begin position="53"/>
        <end position="344"/>
    </location>
</feature>
<proteinExistence type="inferred from homology"/>
<comment type="caution">
    <text evidence="14">The sequence shown here is derived from an EMBL/GenBank/DDBJ whole genome shotgun (WGS) entry which is preliminary data.</text>
</comment>
<dbReference type="GO" id="GO:0090374">
    <property type="term" value="P:oligopeptide export from mitochondrion"/>
    <property type="evidence" value="ECO:0007669"/>
    <property type="project" value="TreeGrafter"/>
</dbReference>
<feature type="transmembrane region" description="Helical" evidence="11">
    <location>
        <begin position="970"/>
        <end position="993"/>
    </location>
</feature>
<dbReference type="SUPFAM" id="SSF90123">
    <property type="entry name" value="ABC transporter transmembrane region"/>
    <property type="match status" value="2"/>
</dbReference>
<evidence type="ECO:0000256" key="1">
    <source>
        <dbReference type="ARBA" id="ARBA00004141"/>
    </source>
</evidence>
<dbReference type="PANTHER" id="PTHR43394">
    <property type="entry name" value="ATP-DEPENDENT PERMEASE MDL1, MITOCHONDRIAL"/>
    <property type="match status" value="1"/>
</dbReference>
<keyword evidence="10" id="KW-0325">Glycoprotein</keyword>
<evidence type="ECO:0000259" key="12">
    <source>
        <dbReference type="PROSITE" id="PS50893"/>
    </source>
</evidence>
<dbReference type="GO" id="GO:0005524">
    <property type="term" value="F:ATP binding"/>
    <property type="evidence" value="ECO:0007669"/>
    <property type="project" value="UniProtKB-KW"/>
</dbReference>
<dbReference type="InterPro" id="IPR011527">
    <property type="entry name" value="ABC1_TM_dom"/>
</dbReference>
<evidence type="ECO:0000256" key="8">
    <source>
        <dbReference type="ARBA" id="ARBA00022989"/>
    </source>
</evidence>
<feature type="transmembrane region" description="Helical" evidence="11">
    <location>
        <begin position="832"/>
        <end position="850"/>
    </location>
</feature>
<keyword evidence="9 11" id="KW-0472">Membrane</keyword>
<dbReference type="PANTHER" id="PTHR43394:SF18">
    <property type="entry name" value="ABC TRANSPORTER B FAMILY MEMBER 11-LIKE"/>
    <property type="match status" value="1"/>
</dbReference>
<evidence type="ECO:0000256" key="4">
    <source>
        <dbReference type="ARBA" id="ARBA00022692"/>
    </source>
</evidence>
<dbReference type="FunFam" id="3.40.50.300:FF:000913">
    <property type="entry name" value="ABC multidrug transporter SitT"/>
    <property type="match status" value="1"/>
</dbReference>
<evidence type="ECO:0000256" key="9">
    <source>
        <dbReference type="ARBA" id="ARBA00023136"/>
    </source>
</evidence>
<dbReference type="OrthoDB" id="6500128at2759"/>
<dbReference type="GO" id="GO:0015421">
    <property type="term" value="F:ABC-type oligopeptide transporter activity"/>
    <property type="evidence" value="ECO:0007669"/>
    <property type="project" value="TreeGrafter"/>
</dbReference>
<gene>
    <name evidence="14" type="ORF">LLEC1_02331</name>
</gene>
<dbReference type="Pfam" id="PF00005">
    <property type="entry name" value="ABC_tran"/>
    <property type="match status" value="2"/>
</dbReference>
<name>A0A179I9Z5_CORDF</name>
<dbReference type="Pfam" id="PF00664">
    <property type="entry name" value="ABC_membrane"/>
    <property type="match status" value="2"/>
</dbReference>
<dbReference type="CDD" id="cd18577">
    <property type="entry name" value="ABC_6TM_Pgp_ABCB1_D1_like"/>
    <property type="match status" value="1"/>
</dbReference>
<keyword evidence="8 11" id="KW-1133">Transmembrane helix</keyword>
<dbReference type="Proteomes" id="UP000243081">
    <property type="component" value="Unassembled WGS sequence"/>
</dbReference>
<evidence type="ECO:0000256" key="6">
    <source>
        <dbReference type="ARBA" id="ARBA00022741"/>
    </source>
</evidence>
<sequence>MPTDAGPEKGATSLAQRCDEQEIIQRQLHFEEVDSSFFTLFRYATPIDFIVIAISAVFALIAGALVPLPAVLFGQLSDVFVGVQDGGSAHHPGSGQQIGYYSTFFLYIALAALAAWFVSTAGFSHTGARISQQIRVRYFEALLRQNMGVFDEMGSGNLVSPLGADLNAIQDAMSQKMSITVSSIGTLLATYIISFVLHWKLTLMLTWSFFLSLALLYLGNLVASRYLGRSTEAQSASSSIAEEALGSIKSITALGLQGQISSSYDCQLKKAEKAGSSLKSLMGIMVAVTVGTGYLNVALSFWQGSIFLMHGKISFMALVAITVVTKTAAFCVLSVGHNAETFVTAKGAALRVLRMTSRTSPIDPMSDTGHVPENVDGTIELRDIKHIYPSRPEIAVVNGLSVRFPAGKSTAVVGASGSGKSSIAKLIMRFYEPVGGQIYLGSHRLKDLNLRWLRRQTRLVNQDTYLFDTTILKNIEYGFSGTPLDNLTASEKLEKVEAAAKSACAHNFIMALPHGYQTTVGPRGSKMSGGQKQRIAIARALVSEPKILILDEATSALDVRTEMLVQAALGASTTDRTTIIIAHRLSTVRQADNIVVVENGVNVEEGTHAELMGRQGTYFALVNAQDASDGNREDENENSDLEIGTKELIDNQHKARMGQDRGEDVWSTLAIPDQLAGPAIPTAKENHSSSSSLLSVTKFVLRLNKEEWYYILIGLFCSVIAGFEEPASAILFGHAVVEAADSIHDQAKPTASFWSWMFFLLAIVMMVVFSIQSSVFAICSERLISRARKLALAQMLRQEISFFDKNENSPGALVNFLSTEAADLAGISGGTFGLILIATSTLTAAFVVSVAFGWKLALVCSSVIPILIGSGFIGVWASSRFEKLNEEHTRASAAYAGEAISAIQTVASLTMEPRILQDYEKSLAVYAKAGLKANLKACLVLALARSGVYACMALGFWYGGTLILRGEYSLLQFVIVYSSIITSAYSAGLIFSFTPNIGKAKRSAVNLQKLLKRKSQIDPESPLGKTPAQQPRGNIEFRHVSFNYPARPQHLALDNISFNVAAGSNVAFIGHTGSGKSTIVSLIERFYDPTSGGILLDGESIDSLNISKYRTCMGLVNQEPVLLQGTIRMNLLAGSKGESISDAAIEEACKQANIFDFVSSLPDGLNTVVGNRGEQLSGGQRQRLAIARALVKKPSILILDEATSAVDTQSESLIRDALGAASRGRTTITVAHRLSTIRNADVIYVLEQGRIAESGSHSSLMAKKGIYFDMFSKDDRRQN</sequence>
<reference evidence="14 15" key="1">
    <citation type="submission" date="2016-03" db="EMBL/GenBank/DDBJ databases">
        <title>Fine-scale spatial genetic structure of a fungal parasite of coffee scale insects.</title>
        <authorList>
            <person name="Jackson D."/>
            <person name="Zemenick K.A."/>
            <person name="Malloure B."/>
            <person name="Quandt C.A."/>
            <person name="James T.Y."/>
        </authorList>
    </citation>
    <scope>NUCLEOTIDE SEQUENCE [LARGE SCALE GENOMIC DNA]</scope>
    <source>
        <strain evidence="14 15">UM487</strain>
    </source>
</reference>
<comment type="similarity">
    <text evidence="2">Belongs to the ABC transporter superfamily. ABCB family. Multidrug resistance exporter (TC 3.A.1.201) subfamily.</text>
</comment>
<dbReference type="InterPro" id="IPR036640">
    <property type="entry name" value="ABC1_TM_sf"/>
</dbReference>
<evidence type="ECO:0000259" key="13">
    <source>
        <dbReference type="PROSITE" id="PS50929"/>
    </source>
</evidence>
<evidence type="ECO:0000313" key="15">
    <source>
        <dbReference type="Proteomes" id="UP000243081"/>
    </source>
</evidence>
<comment type="subcellular location">
    <subcellularLocation>
        <location evidence="1">Membrane</location>
        <topology evidence="1">Multi-pass membrane protein</topology>
    </subcellularLocation>
</comment>
<keyword evidence="6" id="KW-0547">Nucleotide-binding</keyword>
<feature type="transmembrane region" description="Helical" evidence="11">
    <location>
        <begin position="179"/>
        <end position="199"/>
    </location>
</feature>
<feature type="transmembrane region" description="Helical" evidence="11">
    <location>
        <begin position="753"/>
        <end position="779"/>
    </location>
</feature>
<accession>A0A179I9Z5</accession>
<dbReference type="CDD" id="cd03249">
    <property type="entry name" value="ABC_MTABC3_MDL1_MDL2"/>
    <property type="match status" value="1"/>
</dbReference>
<dbReference type="FunFam" id="3.40.50.300:FF:000240">
    <property type="entry name" value="ABC transporter B family member 20"/>
    <property type="match status" value="1"/>
</dbReference>
<dbReference type="CDD" id="cd18578">
    <property type="entry name" value="ABC_6TM_Pgp_ABCB1_D2_like"/>
    <property type="match status" value="1"/>
</dbReference>
<evidence type="ECO:0000313" key="14">
    <source>
        <dbReference type="EMBL" id="OAQ99485.1"/>
    </source>
</evidence>
<feature type="domain" description="ABC transmembrane type-1" evidence="13">
    <location>
        <begin position="712"/>
        <end position="999"/>
    </location>
</feature>
<dbReference type="PROSITE" id="PS50929">
    <property type="entry name" value="ABC_TM1F"/>
    <property type="match status" value="2"/>
</dbReference>
<evidence type="ECO:0000256" key="3">
    <source>
        <dbReference type="ARBA" id="ARBA00022448"/>
    </source>
</evidence>
<dbReference type="InterPro" id="IPR027417">
    <property type="entry name" value="P-loop_NTPase"/>
</dbReference>
<feature type="transmembrane region" description="Helical" evidence="11">
    <location>
        <begin position="856"/>
        <end position="877"/>
    </location>
</feature>
<dbReference type="InterPro" id="IPR003593">
    <property type="entry name" value="AAA+_ATPase"/>
</dbReference>
<protein>
    <submittedName>
        <fullName evidence="14">Uncharacterized protein</fullName>
    </submittedName>
</protein>
<keyword evidence="4 11" id="KW-0812">Transmembrane</keyword>
<keyword evidence="15" id="KW-1185">Reference proteome</keyword>
<dbReference type="InterPro" id="IPR039421">
    <property type="entry name" value="Type_1_exporter"/>
</dbReference>
<feature type="transmembrane region" description="Helical" evidence="11">
    <location>
        <begin position="205"/>
        <end position="223"/>
    </location>
</feature>
<keyword evidence="5" id="KW-0677">Repeat</keyword>
<dbReference type="EMBL" id="LUKN01002201">
    <property type="protein sequence ID" value="OAQ99485.1"/>
    <property type="molecule type" value="Genomic_DNA"/>
</dbReference>
<feature type="transmembrane region" description="Helical" evidence="11">
    <location>
        <begin position="708"/>
        <end position="733"/>
    </location>
</feature>
<evidence type="ECO:0000256" key="2">
    <source>
        <dbReference type="ARBA" id="ARBA00007577"/>
    </source>
</evidence>
<feature type="domain" description="ABC transporter" evidence="12">
    <location>
        <begin position="1035"/>
        <end position="1273"/>
    </location>
</feature>
<dbReference type="GO" id="GO:0016887">
    <property type="term" value="F:ATP hydrolysis activity"/>
    <property type="evidence" value="ECO:0007669"/>
    <property type="project" value="InterPro"/>
</dbReference>
<evidence type="ECO:0000256" key="7">
    <source>
        <dbReference type="ARBA" id="ARBA00022840"/>
    </source>
</evidence>
<feature type="domain" description="ABC transporter" evidence="12">
    <location>
        <begin position="379"/>
        <end position="624"/>
    </location>
</feature>
<dbReference type="AlphaFoldDB" id="A0A179I9Z5"/>
<organism evidence="14 15">
    <name type="scientific">Cordyceps confragosa</name>
    <name type="common">Lecanicillium lecanii</name>
    <dbReference type="NCBI Taxonomy" id="2714763"/>
    <lineage>
        <taxon>Eukaryota</taxon>
        <taxon>Fungi</taxon>
        <taxon>Dikarya</taxon>
        <taxon>Ascomycota</taxon>
        <taxon>Pezizomycotina</taxon>
        <taxon>Sordariomycetes</taxon>
        <taxon>Hypocreomycetidae</taxon>
        <taxon>Hypocreales</taxon>
        <taxon>Cordycipitaceae</taxon>
        <taxon>Akanthomyces</taxon>
    </lineage>
</organism>
<feature type="transmembrane region" description="Helical" evidence="11">
    <location>
        <begin position="49"/>
        <end position="72"/>
    </location>
</feature>
<dbReference type="OMA" id="AYYACMA"/>
<feature type="transmembrane region" description="Helical" evidence="11">
    <location>
        <begin position="104"/>
        <end position="123"/>
    </location>
</feature>
<dbReference type="PROSITE" id="PS00211">
    <property type="entry name" value="ABC_TRANSPORTER_1"/>
    <property type="match status" value="2"/>
</dbReference>
<evidence type="ECO:0000256" key="11">
    <source>
        <dbReference type="SAM" id="Phobius"/>
    </source>
</evidence>
<keyword evidence="3" id="KW-0813">Transport</keyword>
<keyword evidence="7" id="KW-0067">ATP-binding</keyword>
<dbReference type="Gene3D" id="1.20.1560.10">
    <property type="entry name" value="ABC transporter type 1, transmembrane domain"/>
    <property type="match status" value="1"/>
</dbReference>
<feature type="transmembrane region" description="Helical" evidence="11">
    <location>
        <begin position="937"/>
        <end position="958"/>
    </location>
</feature>